<name>A0A5R9IBW2_9GAMM</name>
<protein>
    <submittedName>
        <fullName evidence="2">Uncharacterized protein</fullName>
    </submittedName>
</protein>
<keyword evidence="3" id="KW-1185">Reference proteome</keyword>
<gene>
    <name evidence="2" type="ORF">FE810_15575</name>
</gene>
<dbReference type="RefSeq" id="WP_138321342.1">
    <property type="nucleotide sequence ID" value="NZ_VCBC01000019.1"/>
</dbReference>
<dbReference type="Proteomes" id="UP000307790">
    <property type="component" value="Unassembled WGS sequence"/>
</dbReference>
<feature type="chain" id="PRO_5024437603" evidence="1">
    <location>
        <begin position="20"/>
        <end position="139"/>
    </location>
</feature>
<dbReference type="EMBL" id="VCBC01000019">
    <property type="protein sequence ID" value="TLU61091.1"/>
    <property type="molecule type" value="Genomic_DNA"/>
</dbReference>
<keyword evidence="1" id="KW-0732">Signal</keyword>
<sequence>MKKSLLLITSAMIAFSVSGASVEDGYEERKTFRELLSCANLSQTLALIKDEKKKLDLNSFKQHPDHRRYLHYLNISNTYEASILSKGYYQPVDISYERGKATGFSKGILEAYKINFSSELFSWLKDKIKQCESKFGSIK</sequence>
<evidence type="ECO:0000256" key="1">
    <source>
        <dbReference type="SAM" id="SignalP"/>
    </source>
</evidence>
<proteinExistence type="predicted"/>
<reference evidence="2 3" key="1">
    <citation type="submission" date="2019-05" db="EMBL/GenBank/DDBJ databases">
        <title>Genome sequences of Thalassotalea litorea 1K03283.</title>
        <authorList>
            <person name="Zhang D."/>
        </authorList>
    </citation>
    <scope>NUCLEOTIDE SEQUENCE [LARGE SCALE GENOMIC DNA]</scope>
    <source>
        <strain evidence="2 3">MCCC 1K03283</strain>
    </source>
</reference>
<organism evidence="2 3">
    <name type="scientific">Thalassotalea litorea</name>
    <dbReference type="NCBI Taxonomy" id="2020715"/>
    <lineage>
        <taxon>Bacteria</taxon>
        <taxon>Pseudomonadati</taxon>
        <taxon>Pseudomonadota</taxon>
        <taxon>Gammaproteobacteria</taxon>
        <taxon>Alteromonadales</taxon>
        <taxon>Colwelliaceae</taxon>
        <taxon>Thalassotalea</taxon>
    </lineage>
</organism>
<feature type="signal peptide" evidence="1">
    <location>
        <begin position="1"/>
        <end position="19"/>
    </location>
</feature>
<accession>A0A5R9IBW2</accession>
<comment type="caution">
    <text evidence="2">The sequence shown here is derived from an EMBL/GenBank/DDBJ whole genome shotgun (WGS) entry which is preliminary data.</text>
</comment>
<dbReference type="AlphaFoldDB" id="A0A5R9IBW2"/>
<evidence type="ECO:0000313" key="3">
    <source>
        <dbReference type="Proteomes" id="UP000307790"/>
    </source>
</evidence>
<evidence type="ECO:0000313" key="2">
    <source>
        <dbReference type="EMBL" id="TLU61091.1"/>
    </source>
</evidence>